<dbReference type="SUPFAM" id="SSF55486">
    <property type="entry name" value="Metalloproteases ('zincins'), catalytic domain"/>
    <property type="match status" value="1"/>
</dbReference>
<dbReference type="GO" id="GO:0042277">
    <property type="term" value="F:peptide binding"/>
    <property type="evidence" value="ECO:0007669"/>
    <property type="project" value="TreeGrafter"/>
</dbReference>
<dbReference type="AlphaFoldDB" id="A0A1T5KMA5"/>
<evidence type="ECO:0000313" key="4">
    <source>
        <dbReference type="EMBL" id="SKC64790.1"/>
    </source>
</evidence>
<dbReference type="GO" id="GO:0016020">
    <property type="term" value="C:membrane"/>
    <property type="evidence" value="ECO:0007669"/>
    <property type="project" value="TreeGrafter"/>
</dbReference>
<dbReference type="InterPro" id="IPR050344">
    <property type="entry name" value="Peptidase_M1_aminopeptidases"/>
</dbReference>
<dbReference type="InterPro" id="IPR027268">
    <property type="entry name" value="Peptidase_M4/M1_CTD_sf"/>
</dbReference>
<dbReference type="PANTHER" id="PTHR11533:SF174">
    <property type="entry name" value="PUROMYCIN-SENSITIVE AMINOPEPTIDASE-RELATED"/>
    <property type="match status" value="1"/>
</dbReference>
<dbReference type="GO" id="GO:0070006">
    <property type="term" value="F:metalloaminopeptidase activity"/>
    <property type="evidence" value="ECO:0007669"/>
    <property type="project" value="TreeGrafter"/>
</dbReference>
<reference evidence="4 5" key="1">
    <citation type="submission" date="2017-02" db="EMBL/GenBank/DDBJ databases">
        <authorList>
            <person name="Peterson S.W."/>
        </authorList>
    </citation>
    <scope>NUCLEOTIDE SEQUENCE [LARGE SCALE GENOMIC DNA]</scope>
    <source>
        <strain evidence="4 5">DSM 25262</strain>
    </source>
</reference>
<evidence type="ECO:0000259" key="2">
    <source>
        <dbReference type="Pfam" id="PF01433"/>
    </source>
</evidence>
<accession>A0A1T5KMA5</accession>
<dbReference type="PANTHER" id="PTHR11533">
    <property type="entry name" value="PROTEASE M1 ZINC METALLOPROTEASE"/>
    <property type="match status" value="1"/>
</dbReference>
<dbReference type="Gene3D" id="1.10.390.10">
    <property type="entry name" value="Neutral Protease Domain 2"/>
    <property type="match status" value="1"/>
</dbReference>
<dbReference type="Gene3D" id="2.60.40.1730">
    <property type="entry name" value="tricorn interacting facor f3 domain"/>
    <property type="match status" value="1"/>
</dbReference>
<dbReference type="Proteomes" id="UP000190961">
    <property type="component" value="Unassembled WGS sequence"/>
</dbReference>
<organism evidence="4 5">
    <name type="scientific">Ohtaekwangia koreensis</name>
    <dbReference type="NCBI Taxonomy" id="688867"/>
    <lineage>
        <taxon>Bacteria</taxon>
        <taxon>Pseudomonadati</taxon>
        <taxon>Bacteroidota</taxon>
        <taxon>Cytophagia</taxon>
        <taxon>Cytophagales</taxon>
        <taxon>Fulvivirgaceae</taxon>
        <taxon>Ohtaekwangia</taxon>
    </lineage>
</organism>
<feature type="domain" description="Peptidase M1 membrane alanine aminopeptidase" evidence="2">
    <location>
        <begin position="505"/>
        <end position="669"/>
    </location>
</feature>
<dbReference type="STRING" id="688867.SAMN05660236_2359"/>
<evidence type="ECO:0000256" key="1">
    <source>
        <dbReference type="SAM" id="SignalP"/>
    </source>
</evidence>
<keyword evidence="1" id="KW-0732">Signal</keyword>
<feature type="domain" description="Aminopeptidase N-like N-terminal" evidence="3">
    <location>
        <begin position="256"/>
        <end position="431"/>
    </location>
</feature>
<dbReference type="GO" id="GO:0043171">
    <property type="term" value="P:peptide catabolic process"/>
    <property type="evidence" value="ECO:0007669"/>
    <property type="project" value="TreeGrafter"/>
</dbReference>
<dbReference type="GO" id="GO:0005615">
    <property type="term" value="C:extracellular space"/>
    <property type="evidence" value="ECO:0007669"/>
    <property type="project" value="TreeGrafter"/>
</dbReference>
<protein>
    <submittedName>
        <fullName evidence="4">Peptidase family M1</fullName>
    </submittedName>
</protein>
<gene>
    <name evidence="4" type="ORF">SAMN05660236_2359</name>
</gene>
<dbReference type="Pfam" id="PF01433">
    <property type="entry name" value="Peptidase_M1"/>
    <property type="match status" value="1"/>
</dbReference>
<dbReference type="InterPro" id="IPR014782">
    <property type="entry name" value="Peptidase_M1_dom"/>
</dbReference>
<dbReference type="GO" id="GO:0005737">
    <property type="term" value="C:cytoplasm"/>
    <property type="evidence" value="ECO:0007669"/>
    <property type="project" value="TreeGrafter"/>
</dbReference>
<dbReference type="Pfam" id="PF17900">
    <property type="entry name" value="Peptidase_M1_N"/>
    <property type="match status" value="1"/>
</dbReference>
<keyword evidence="5" id="KW-1185">Reference proteome</keyword>
<dbReference type="InterPro" id="IPR042097">
    <property type="entry name" value="Aminopeptidase_N-like_N_sf"/>
</dbReference>
<proteinExistence type="predicted"/>
<dbReference type="EMBL" id="FUZU01000001">
    <property type="protein sequence ID" value="SKC64790.1"/>
    <property type="molecule type" value="Genomic_DNA"/>
</dbReference>
<dbReference type="SUPFAM" id="SSF63737">
    <property type="entry name" value="Leukotriene A4 hydrolase N-terminal domain"/>
    <property type="match status" value="1"/>
</dbReference>
<evidence type="ECO:0000259" key="3">
    <source>
        <dbReference type="Pfam" id="PF17900"/>
    </source>
</evidence>
<dbReference type="RefSeq" id="WP_079686814.1">
    <property type="nucleotide sequence ID" value="NZ_FUZU01000001.1"/>
</dbReference>
<dbReference type="InterPro" id="IPR045357">
    <property type="entry name" value="Aminopeptidase_N-like_N"/>
</dbReference>
<feature type="chain" id="PRO_5012256495" evidence="1">
    <location>
        <begin position="21"/>
        <end position="754"/>
    </location>
</feature>
<dbReference type="OrthoDB" id="100605at2"/>
<sequence>MKHLCILFFLVTLLSNNAIGQNKTGNKSDELDLYVGTYYTRIEPVSRFIIQKEKDDLVLHVVGQGQIGMTRIGKDRFRANKVRPKALIEFVRDSAGNVGQFKWIQPIPKLTFVRTAAAFADSLSEASTERFSKYIGNYQLSTNRYRSVQVRLKNHQLTIQGTNEGKISIHHESGNRFVAEDGNVRLVYEFIPDAAGKITSVQYSRTGSVIFLRTQDDPSNTSKVIYGFSRPNGFTRADTLRGALTALRTCYDVLFYDLDVTVIPDRKIIRGANKIRFKVVNSFNRMQVDLFANMQIEKILYHNTSLRYHREFNAVFIEFPENLDAGITEEITILYSGTPQTPEPSSLAGGIFWLQDKEGEYWIESVTQGSGASLWWPCKDHLSDKPDSMKISVTVPRGLTDISNGRLIHKTELSDNLTRFEWYVSYPITTYCVVINIGNYKRFKDLYISGSDTLHVNYYCMNYDVAIAKKIFKQARPMLSVFEKCFGKYPFWRDGFTVMESIYPMEHQGAVSFGSIFSPFNSDQYDSLDLVRTMWHETAHEWWGNSITVKDMADLWIHEAFATYGEVLAYEQLKGSTAASGYLREQRPANREAIIGRYGVNDFRLGDVYSKGALIVHTLRNTIANDSVWFGLLRSIQHDFAYQTITTQDLVQYISGKTKTDYHYFFEQYLTKASPPELQLLISRQGAVTTVKYRWHVDVAKFNMPAKIIVKGIYTLIYPTTEWAELKLENIKPKDVKVDHESFYIQSKTRVGQP</sequence>
<dbReference type="GO" id="GO:0008270">
    <property type="term" value="F:zinc ion binding"/>
    <property type="evidence" value="ECO:0007669"/>
    <property type="project" value="InterPro"/>
</dbReference>
<feature type="signal peptide" evidence="1">
    <location>
        <begin position="1"/>
        <end position="20"/>
    </location>
</feature>
<name>A0A1T5KMA5_9BACT</name>
<evidence type="ECO:0000313" key="5">
    <source>
        <dbReference type="Proteomes" id="UP000190961"/>
    </source>
</evidence>
<dbReference type="CDD" id="cd09603">
    <property type="entry name" value="M1_APN_like"/>
    <property type="match status" value="1"/>
</dbReference>